<accession>A0ABR1NGP2</accession>
<keyword evidence="1" id="KW-0812">Transmembrane</keyword>
<protein>
    <recommendedName>
        <fullName evidence="4">Transmembrane protein</fullName>
    </recommendedName>
</protein>
<gene>
    <name evidence="2" type="ORF">JOL62DRAFT_601554</name>
</gene>
<dbReference type="EMBL" id="JBBPBF010000004">
    <property type="protein sequence ID" value="KAK7614357.1"/>
    <property type="molecule type" value="Genomic_DNA"/>
</dbReference>
<evidence type="ECO:0008006" key="4">
    <source>
        <dbReference type="Google" id="ProtNLM"/>
    </source>
</evidence>
<proteinExistence type="predicted"/>
<evidence type="ECO:0000256" key="1">
    <source>
        <dbReference type="SAM" id="Phobius"/>
    </source>
</evidence>
<feature type="transmembrane region" description="Helical" evidence="1">
    <location>
        <begin position="168"/>
        <end position="190"/>
    </location>
</feature>
<evidence type="ECO:0000313" key="3">
    <source>
        <dbReference type="Proteomes" id="UP001367316"/>
    </source>
</evidence>
<keyword evidence="1" id="KW-0472">Membrane</keyword>
<name>A0ABR1NGP2_9PEZI</name>
<reference evidence="2 3" key="1">
    <citation type="submission" date="2024-04" db="EMBL/GenBank/DDBJ databases">
        <title>Phyllosticta paracitricarpa is synonymous to the EU quarantine fungus P. citricarpa based on phylogenomic analyses.</title>
        <authorList>
            <consortium name="Lawrence Berkeley National Laboratory"/>
            <person name="Van ingen-buijs V.A."/>
            <person name="Van westerhoven A.C."/>
            <person name="Haridas S."/>
            <person name="Skiadas P."/>
            <person name="Martin F."/>
            <person name="Groenewald J.Z."/>
            <person name="Crous P.W."/>
            <person name="Seidl M.F."/>
        </authorList>
    </citation>
    <scope>NUCLEOTIDE SEQUENCE [LARGE SCALE GENOMIC DNA]</scope>
    <source>
        <strain evidence="2 3">CBS 141358</strain>
    </source>
</reference>
<keyword evidence="3" id="KW-1185">Reference proteome</keyword>
<feature type="transmembrane region" description="Helical" evidence="1">
    <location>
        <begin position="43"/>
        <end position="65"/>
    </location>
</feature>
<sequence length="241" mass="26416">MENSFLRFSSRTLQACTTIFSLSHFISKTLIPSALHVACWHTMAPFASLTFQVNLLLALLTVVVFGSSTTTTSNSHHALLPTLPSQPTTAPSTLLPSCQTTTTTTTTTTNTVSIGAILRDQLATLVRRNIAIFRRLRQLAATHAYTLADSLSAALLPLRDAACRVPAWVHSVVVWGYMGLHLVAAVVVGVRDGVRKRREVGRKVERERERQPSSIKAYIANGFDLSGDFLARVEKQKLECL</sequence>
<dbReference type="Proteomes" id="UP001367316">
    <property type="component" value="Unassembled WGS sequence"/>
</dbReference>
<feature type="transmembrane region" description="Helical" evidence="1">
    <location>
        <begin position="136"/>
        <end position="156"/>
    </location>
</feature>
<comment type="caution">
    <text evidence="2">The sequence shown here is derived from an EMBL/GenBank/DDBJ whole genome shotgun (WGS) entry which is preliminary data.</text>
</comment>
<organism evidence="2 3">
    <name type="scientific">Phyllosticta paracitricarpa</name>
    <dbReference type="NCBI Taxonomy" id="2016321"/>
    <lineage>
        <taxon>Eukaryota</taxon>
        <taxon>Fungi</taxon>
        <taxon>Dikarya</taxon>
        <taxon>Ascomycota</taxon>
        <taxon>Pezizomycotina</taxon>
        <taxon>Dothideomycetes</taxon>
        <taxon>Dothideomycetes incertae sedis</taxon>
        <taxon>Botryosphaeriales</taxon>
        <taxon>Phyllostictaceae</taxon>
        <taxon>Phyllosticta</taxon>
    </lineage>
</organism>
<evidence type="ECO:0000313" key="2">
    <source>
        <dbReference type="EMBL" id="KAK7614357.1"/>
    </source>
</evidence>
<keyword evidence="1" id="KW-1133">Transmembrane helix</keyword>